<evidence type="ECO:0000313" key="3">
    <source>
        <dbReference type="EMBL" id="KIW69912.1"/>
    </source>
</evidence>
<accession>A0A0D2E6F9</accession>
<dbReference type="PANTHER" id="PTHR48081">
    <property type="entry name" value="AB HYDROLASE SUPERFAMILY PROTEIN C4A8.06C"/>
    <property type="match status" value="1"/>
</dbReference>
<dbReference type="GO" id="GO:0016787">
    <property type="term" value="F:hydrolase activity"/>
    <property type="evidence" value="ECO:0007669"/>
    <property type="project" value="UniProtKB-KW"/>
</dbReference>
<reference evidence="3 4" key="1">
    <citation type="submission" date="2015-01" db="EMBL/GenBank/DDBJ databases">
        <title>The Genome Sequence of Capronia semiimmersa CBS27337.</title>
        <authorList>
            <consortium name="The Broad Institute Genomics Platform"/>
            <person name="Cuomo C."/>
            <person name="de Hoog S."/>
            <person name="Gorbushina A."/>
            <person name="Stielow B."/>
            <person name="Teixiera M."/>
            <person name="Abouelleil A."/>
            <person name="Chapman S.B."/>
            <person name="Priest M."/>
            <person name="Young S.K."/>
            <person name="Wortman J."/>
            <person name="Nusbaum C."/>
            <person name="Birren B."/>
        </authorList>
    </citation>
    <scope>NUCLEOTIDE SEQUENCE [LARGE SCALE GENOMIC DNA]</scope>
    <source>
        <strain evidence="3 4">CBS 27337</strain>
    </source>
</reference>
<organism evidence="3 4">
    <name type="scientific">Phialophora macrospora</name>
    <dbReference type="NCBI Taxonomy" id="1851006"/>
    <lineage>
        <taxon>Eukaryota</taxon>
        <taxon>Fungi</taxon>
        <taxon>Dikarya</taxon>
        <taxon>Ascomycota</taxon>
        <taxon>Pezizomycotina</taxon>
        <taxon>Eurotiomycetes</taxon>
        <taxon>Chaetothyriomycetidae</taxon>
        <taxon>Chaetothyriales</taxon>
        <taxon>Herpotrichiellaceae</taxon>
        <taxon>Phialophora</taxon>
    </lineage>
</organism>
<keyword evidence="4" id="KW-1185">Reference proteome</keyword>
<proteinExistence type="predicted"/>
<evidence type="ECO:0000256" key="1">
    <source>
        <dbReference type="ARBA" id="ARBA00022801"/>
    </source>
</evidence>
<dbReference type="STRING" id="5601.A0A0D2E6F9"/>
<dbReference type="InterPro" id="IPR013094">
    <property type="entry name" value="AB_hydrolase_3"/>
</dbReference>
<gene>
    <name evidence="3" type="ORF">PV04_02228</name>
</gene>
<dbReference type="PANTHER" id="PTHR48081:SF8">
    <property type="entry name" value="ALPHA_BETA HYDROLASE FOLD-3 DOMAIN-CONTAINING PROTEIN-RELATED"/>
    <property type="match status" value="1"/>
</dbReference>
<dbReference type="Pfam" id="PF07859">
    <property type="entry name" value="Abhydrolase_3"/>
    <property type="match status" value="1"/>
</dbReference>
<evidence type="ECO:0000313" key="4">
    <source>
        <dbReference type="Proteomes" id="UP000054266"/>
    </source>
</evidence>
<protein>
    <recommendedName>
        <fullName evidence="2">Alpha/beta hydrolase fold-3 domain-containing protein</fullName>
    </recommendedName>
</protein>
<dbReference type="HOGENOM" id="CLU_012494_6_3_1"/>
<keyword evidence="1" id="KW-0378">Hydrolase</keyword>
<dbReference type="SUPFAM" id="SSF53474">
    <property type="entry name" value="alpha/beta-Hydrolases"/>
    <property type="match status" value="1"/>
</dbReference>
<dbReference type="Proteomes" id="UP000054266">
    <property type="component" value="Unassembled WGS sequence"/>
</dbReference>
<dbReference type="EMBL" id="KN846957">
    <property type="protein sequence ID" value="KIW69912.1"/>
    <property type="molecule type" value="Genomic_DNA"/>
</dbReference>
<dbReference type="Gene3D" id="3.40.50.1820">
    <property type="entry name" value="alpha/beta hydrolase"/>
    <property type="match status" value="1"/>
</dbReference>
<evidence type="ECO:0000259" key="2">
    <source>
        <dbReference type="Pfam" id="PF07859"/>
    </source>
</evidence>
<dbReference type="AlphaFoldDB" id="A0A0D2E6F9"/>
<feature type="domain" description="Alpha/beta hydrolase fold-3" evidence="2">
    <location>
        <begin position="98"/>
        <end position="318"/>
    </location>
</feature>
<sequence length="354" mass="39999">MTDNRKAIPPETDPELAAIWKKHGMPKFFLPRPDKMSETRRIHAGGNVRFMKSAFVRETLGERRLWTEEDRPVVIRDGNVITVRIYRPLAPADTRPVMVYAHSGGWCMGGLDTDEFVCQLLCMRLGIIIVSVGYRLAPEWPYPTPVLDVYDIMKWVSINAEALRGDLSKGFLTGGTSAGGNLTCMAAIKARDEHLQPPLTGHIFLCTGMPHYDEDDKGIILNLFPEQLAHGSWEKYKDGPVATRAMNVLYGRLASCDSRDPFATPLTQTDYSGLGPVYYQVAEMDIWRDSALFYCDKIRQAGGQAKLDLYPGVPHTWWSMYPQLSINKKWAKDLVEGVEWLLKQKRHSAIPSRL</sequence>
<dbReference type="InterPro" id="IPR050300">
    <property type="entry name" value="GDXG_lipolytic_enzyme"/>
</dbReference>
<dbReference type="InterPro" id="IPR029058">
    <property type="entry name" value="AB_hydrolase_fold"/>
</dbReference>
<name>A0A0D2E6F9_9EURO</name>